<dbReference type="InterPro" id="IPR036606">
    <property type="entry name" value="EhaM-like_sf"/>
</dbReference>
<evidence type="ECO:0000313" key="2">
    <source>
        <dbReference type="Proteomes" id="UP000825933"/>
    </source>
</evidence>
<dbReference type="Pfam" id="PF09218">
    <property type="entry name" value="EhaM"/>
    <property type="match status" value="1"/>
</dbReference>
<dbReference type="EMBL" id="JAIOUQ010000013">
    <property type="protein sequence ID" value="MBZ2166593.1"/>
    <property type="molecule type" value="Genomic_DNA"/>
</dbReference>
<dbReference type="Proteomes" id="UP000825933">
    <property type="component" value="Unassembled WGS sequence"/>
</dbReference>
<sequence length="136" mass="16104">MSGYKPNTKIENEELLITMKKRILASYKWHKDVIVPFATELEISPEELEEILMKRLDMSSLEAINPRFESSKLRCIKEKIHSDLRLCWLCDVMNILTEEESENIKNRIAYEVLEENKPYDKAIEEGRKDLLEDLMK</sequence>
<organism evidence="1 2">
    <name type="scientific">Methanobacterium spitsbergense</name>
    <dbReference type="NCBI Taxonomy" id="2874285"/>
    <lineage>
        <taxon>Archaea</taxon>
        <taxon>Methanobacteriati</taxon>
        <taxon>Methanobacteriota</taxon>
        <taxon>Methanomada group</taxon>
        <taxon>Methanobacteria</taxon>
        <taxon>Methanobacteriales</taxon>
        <taxon>Methanobacteriaceae</taxon>
        <taxon>Methanobacterium</taxon>
    </lineage>
</organism>
<gene>
    <name evidence="1" type="ORF">K8N75_11145</name>
</gene>
<comment type="caution">
    <text evidence="1">The sequence shown here is derived from an EMBL/GenBank/DDBJ whole genome shotgun (WGS) entry which is preliminary data.</text>
</comment>
<name>A0A8T5V0P7_9EURY</name>
<accession>A0A8T5V0P7</accession>
<dbReference type="SUPFAM" id="SSF101332">
    <property type="entry name" value="Hypothetical protein MTH393"/>
    <property type="match status" value="1"/>
</dbReference>
<reference evidence="2" key="1">
    <citation type="journal article" date="2022" name="Microbiol. Resour. Announc.">
        <title>Draft Genome Sequence of a Methanogenic Archaeon from West Spitsbergen Permafrost.</title>
        <authorList>
            <person name="Trubitsyn V."/>
            <person name="Rivkina E."/>
            <person name="Shcherbakova V."/>
        </authorList>
    </citation>
    <scope>NUCLEOTIDE SEQUENCE [LARGE SCALE GENOMIC DNA]</scope>
    <source>
        <strain evidence="2">VT</strain>
    </source>
</reference>
<dbReference type="RefSeq" id="WP_223792136.1">
    <property type="nucleotide sequence ID" value="NZ_JAIOUQ010000013.1"/>
</dbReference>
<protein>
    <submittedName>
        <fullName evidence="1">DUF1959 domain-containing protein</fullName>
    </submittedName>
</protein>
<dbReference type="AlphaFoldDB" id="A0A8T5V0P7"/>
<keyword evidence="2" id="KW-1185">Reference proteome</keyword>
<dbReference type="Gene3D" id="1.10.3070.10">
    <property type="entry name" value="EhaM-like"/>
    <property type="match status" value="1"/>
</dbReference>
<proteinExistence type="predicted"/>
<dbReference type="InterPro" id="IPR012056">
    <property type="entry name" value="NiFe_EhaM"/>
</dbReference>
<evidence type="ECO:0000313" key="1">
    <source>
        <dbReference type="EMBL" id="MBZ2166593.1"/>
    </source>
</evidence>